<dbReference type="PANTHER" id="PTHR47739:SF1">
    <property type="entry name" value="TRNA1(VAL) (ADENINE(37)-N6)-METHYLTRANSFERASE"/>
    <property type="match status" value="1"/>
</dbReference>
<proteinExistence type="predicted"/>
<name>A0ABU7U3V9_9PROT</name>
<evidence type="ECO:0000313" key="3">
    <source>
        <dbReference type="Proteomes" id="UP001312908"/>
    </source>
</evidence>
<evidence type="ECO:0000259" key="1">
    <source>
        <dbReference type="Pfam" id="PF13847"/>
    </source>
</evidence>
<dbReference type="InterPro" id="IPR025714">
    <property type="entry name" value="Methyltranfer_dom"/>
</dbReference>
<gene>
    <name evidence="2" type="ORF">DOFOFD_09030</name>
</gene>
<dbReference type="EMBL" id="JAWJZY010000003">
    <property type="protein sequence ID" value="MEE8659155.1"/>
    <property type="molecule type" value="Genomic_DNA"/>
</dbReference>
<reference evidence="2 3" key="1">
    <citation type="submission" date="2023-10" db="EMBL/GenBank/DDBJ databases">
        <title>Sorlinia euscelidii gen. nov., sp. nov., an acetic acid bacteria isolated from the gut of Euscelidius variegatus emitter.</title>
        <authorList>
            <person name="Michoud G."/>
            <person name="Marasco R."/>
            <person name="Seferji K."/>
            <person name="Gonella E."/>
            <person name="Garuglieri E."/>
            <person name="Alma A."/>
            <person name="Mapelli F."/>
            <person name="Borin S."/>
            <person name="Daffonchio D."/>
            <person name="Crotti E."/>
        </authorList>
    </citation>
    <scope>NUCLEOTIDE SEQUENCE [LARGE SCALE GENOMIC DNA]</scope>
    <source>
        <strain evidence="2 3">EV16P</strain>
    </source>
</reference>
<keyword evidence="3" id="KW-1185">Reference proteome</keyword>
<dbReference type="Proteomes" id="UP001312908">
    <property type="component" value="Unassembled WGS sequence"/>
</dbReference>
<sequence length="251" mass="26944">MTGDVTHDTLHNGRVTYTQFINGYRTGLEPVLLAALVPARPGESILEAGCGAGAGLLCLNARVSDLHLTGIEADADTVALARFNLDRNHVSGYTLFQAEIPDMPRSLRQTCRNANGRFHHAFANPPWHPSGATPTSHPRRRRALFCDRNGWSCWITALAAWVMPGGTLSLALPAAAVCEAMRCLHEAEFGSITLFPLWPKAGRRAKIVLLQAVLGGRAGTAISPGLIIHEENGQYTAATRHVLCDGAALIP</sequence>
<dbReference type="CDD" id="cd02440">
    <property type="entry name" value="AdoMet_MTases"/>
    <property type="match status" value="1"/>
</dbReference>
<dbReference type="PANTHER" id="PTHR47739">
    <property type="entry name" value="TRNA1(VAL) (ADENINE(37)-N6)-METHYLTRANSFERASE"/>
    <property type="match status" value="1"/>
</dbReference>
<dbReference type="InterPro" id="IPR029063">
    <property type="entry name" value="SAM-dependent_MTases_sf"/>
</dbReference>
<evidence type="ECO:0000313" key="2">
    <source>
        <dbReference type="EMBL" id="MEE8659155.1"/>
    </source>
</evidence>
<accession>A0ABU7U3V9</accession>
<comment type="caution">
    <text evidence="2">The sequence shown here is derived from an EMBL/GenBank/DDBJ whole genome shotgun (WGS) entry which is preliminary data.</text>
</comment>
<organism evidence="2 3">
    <name type="scientific">Sorlinia euscelidii</name>
    <dbReference type="NCBI Taxonomy" id="3081148"/>
    <lineage>
        <taxon>Bacteria</taxon>
        <taxon>Pseudomonadati</taxon>
        <taxon>Pseudomonadota</taxon>
        <taxon>Alphaproteobacteria</taxon>
        <taxon>Acetobacterales</taxon>
        <taxon>Acetobacteraceae</taxon>
        <taxon>Sorlinia</taxon>
    </lineage>
</organism>
<dbReference type="SUPFAM" id="SSF53335">
    <property type="entry name" value="S-adenosyl-L-methionine-dependent methyltransferases"/>
    <property type="match status" value="1"/>
</dbReference>
<dbReference type="Pfam" id="PF13847">
    <property type="entry name" value="Methyltransf_31"/>
    <property type="match status" value="1"/>
</dbReference>
<protein>
    <submittedName>
        <fullName evidence="2">N6-Mtase domain-containing protein</fullName>
    </submittedName>
</protein>
<dbReference type="RefSeq" id="WP_394820004.1">
    <property type="nucleotide sequence ID" value="NZ_JAWJZY010000003.1"/>
</dbReference>
<dbReference type="InterPro" id="IPR050210">
    <property type="entry name" value="tRNA_Adenine-N(6)_MTase"/>
</dbReference>
<feature type="domain" description="Methyltransferase" evidence="1">
    <location>
        <begin position="41"/>
        <end position="107"/>
    </location>
</feature>
<dbReference type="Gene3D" id="3.40.50.150">
    <property type="entry name" value="Vaccinia Virus protein VP39"/>
    <property type="match status" value="1"/>
</dbReference>